<gene>
    <name evidence="3" type="ORF">GCM10022256_09410</name>
</gene>
<dbReference type="EMBL" id="BAABAU010000001">
    <property type="protein sequence ID" value="GAA4265329.1"/>
    <property type="molecule type" value="Genomic_DNA"/>
</dbReference>
<accession>A0ABP8E075</accession>
<sequence length="404" mass="42338">MSDRGSWATPGDDGDDERPRGEQSGAPQSGVPQPPPQQPSGGPQQPWGPPATAWAPPPRPGLVPLRPLTLGDILGAAFRVFRRNPRTTLGTSLLFNILSFLVSGLVLGGAAFAAYTRISGALPQDRDRLLPGTIAGVAAAVLVPLFLTVVVQALLQAVFVLETSHQVVGEKMRLPGLLRQARGRIRALVGWVILLGLAFFVAFALIAGVVALLAVFGGRGGAVGAVVIGLIGFLGVVVLAVWIGVKTALVPSILLLERLTIRQAVARSWSLTRQSFWRVFGIIALVTVIVGTAANVVGAPVSFLAQIGGGLVQPNGSVGDTSAVVTFIVVSLVGNLLTVLIQAIGAVIQSATVALLYIDLRIRREGLDLELLRYVELRTAGATPLPDPYRTPDPYHTPDGPARP</sequence>
<feature type="transmembrane region" description="Helical" evidence="2">
    <location>
        <begin position="222"/>
        <end position="255"/>
    </location>
</feature>
<feature type="transmembrane region" description="Helical" evidence="2">
    <location>
        <begin position="93"/>
        <end position="114"/>
    </location>
</feature>
<feature type="transmembrane region" description="Helical" evidence="2">
    <location>
        <begin position="134"/>
        <end position="161"/>
    </location>
</feature>
<proteinExistence type="predicted"/>
<evidence type="ECO:0000313" key="4">
    <source>
        <dbReference type="Proteomes" id="UP001501594"/>
    </source>
</evidence>
<keyword evidence="4" id="KW-1185">Reference proteome</keyword>
<feature type="transmembrane region" description="Helical" evidence="2">
    <location>
        <begin position="325"/>
        <end position="358"/>
    </location>
</feature>
<evidence type="ECO:0008006" key="5">
    <source>
        <dbReference type="Google" id="ProtNLM"/>
    </source>
</evidence>
<feature type="transmembrane region" description="Helical" evidence="2">
    <location>
        <begin position="276"/>
        <end position="305"/>
    </location>
</feature>
<keyword evidence="2" id="KW-0812">Transmembrane</keyword>
<name>A0ABP8E075_9MICO</name>
<keyword evidence="2" id="KW-0472">Membrane</keyword>
<protein>
    <recommendedName>
        <fullName evidence="5">Glycerophosphoryl diester phosphodiesterase membrane domain-containing protein</fullName>
    </recommendedName>
</protein>
<feature type="transmembrane region" description="Helical" evidence="2">
    <location>
        <begin position="188"/>
        <end position="216"/>
    </location>
</feature>
<organism evidence="3 4">
    <name type="scientific">Frondihabitans peucedani</name>
    <dbReference type="NCBI Taxonomy" id="598626"/>
    <lineage>
        <taxon>Bacteria</taxon>
        <taxon>Bacillati</taxon>
        <taxon>Actinomycetota</taxon>
        <taxon>Actinomycetes</taxon>
        <taxon>Micrococcales</taxon>
        <taxon>Microbacteriaceae</taxon>
        <taxon>Frondihabitans</taxon>
    </lineage>
</organism>
<feature type="compositionally biased region" description="Low complexity" evidence="1">
    <location>
        <begin position="39"/>
        <end position="54"/>
    </location>
</feature>
<keyword evidence="2" id="KW-1133">Transmembrane helix</keyword>
<dbReference type="RefSeq" id="WP_344793868.1">
    <property type="nucleotide sequence ID" value="NZ_BAABAU010000001.1"/>
</dbReference>
<feature type="compositionally biased region" description="Low complexity" evidence="1">
    <location>
        <begin position="22"/>
        <end position="31"/>
    </location>
</feature>
<evidence type="ECO:0000256" key="1">
    <source>
        <dbReference type="SAM" id="MobiDB-lite"/>
    </source>
</evidence>
<comment type="caution">
    <text evidence="3">The sequence shown here is derived from an EMBL/GenBank/DDBJ whole genome shotgun (WGS) entry which is preliminary data.</text>
</comment>
<feature type="region of interest" description="Disordered" evidence="1">
    <location>
        <begin position="1"/>
        <end position="60"/>
    </location>
</feature>
<evidence type="ECO:0000256" key="2">
    <source>
        <dbReference type="SAM" id="Phobius"/>
    </source>
</evidence>
<dbReference type="Proteomes" id="UP001501594">
    <property type="component" value="Unassembled WGS sequence"/>
</dbReference>
<reference evidence="4" key="1">
    <citation type="journal article" date="2019" name="Int. J. Syst. Evol. Microbiol.">
        <title>The Global Catalogue of Microorganisms (GCM) 10K type strain sequencing project: providing services to taxonomists for standard genome sequencing and annotation.</title>
        <authorList>
            <consortium name="The Broad Institute Genomics Platform"/>
            <consortium name="The Broad Institute Genome Sequencing Center for Infectious Disease"/>
            <person name="Wu L."/>
            <person name="Ma J."/>
        </authorList>
    </citation>
    <scope>NUCLEOTIDE SEQUENCE [LARGE SCALE GENOMIC DNA]</scope>
    <source>
        <strain evidence="4">JCM 17442</strain>
    </source>
</reference>
<evidence type="ECO:0000313" key="3">
    <source>
        <dbReference type="EMBL" id="GAA4265329.1"/>
    </source>
</evidence>
<feature type="region of interest" description="Disordered" evidence="1">
    <location>
        <begin position="385"/>
        <end position="404"/>
    </location>
</feature>